<organism evidence="1 2">
    <name type="scientific">Brachionus plicatilis</name>
    <name type="common">Marine rotifer</name>
    <name type="synonym">Brachionus muelleri</name>
    <dbReference type="NCBI Taxonomy" id="10195"/>
    <lineage>
        <taxon>Eukaryota</taxon>
        <taxon>Metazoa</taxon>
        <taxon>Spiralia</taxon>
        <taxon>Gnathifera</taxon>
        <taxon>Rotifera</taxon>
        <taxon>Eurotatoria</taxon>
        <taxon>Monogononta</taxon>
        <taxon>Pseudotrocha</taxon>
        <taxon>Ploima</taxon>
        <taxon>Brachionidae</taxon>
        <taxon>Brachionus</taxon>
    </lineage>
</organism>
<protein>
    <submittedName>
        <fullName evidence="1">Uncharacterized protein</fullName>
    </submittedName>
</protein>
<proteinExistence type="predicted"/>
<reference evidence="1 2" key="1">
    <citation type="journal article" date="2018" name="Sci. Rep.">
        <title>Genomic signatures of local adaptation to the degree of environmental predictability in rotifers.</title>
        <authorList>
            <person name="Franch-Gras L."/>
            <person name="Hahn C."/>
            <person name="Garcia-Roger E.M."/>
            <person name="Carmona M.J."/>
            <person name="Serra M."/>
            <person name="Gomez A."/>
        </authorList>
    </citation>
    <scope>NUCLEOTIDE SEQUENCE [LARGE SCALE GENOMIC DNA]</scope>
    <source>
        <strain evidence="1">HYR1</strain>
    </source>
</reference>
<name>A0A3M7PHR6_BRAPC</name>
<dbReference type="Proteomes" id="UP000276133">
    <property type="component" value="Unassembled WGS sequence"/>
</dbReference>
<evidence type="ECO:0000313" key="2">
    <source>
        <dbReference type="Proteomes" id="UP000276133"/>
    </source>
</evidence>
<accession>A0A3M7PHR6</accession>
<evidence type="ECO:0000313" key="1">
    <source>
        <dbReference type="EMBL" id="RMZ98675.1"/>
    </source>
</evidence>
<dbReference type="OrthoDB" id="4843387at2759"/>
<dbReference type="EMBL" id="REGN01010630">
    <property type="protein sequence ID" value="RMZ98675.1"/>
    <property type="molecule type" value="Genomic_DNA"/>
</dbReference>
<comment type="caution">
    <text evidence="1">The sequence shown here is derived from an EMBL/GenBank/DDBJ whole genome shotgun (WGS) entry which is preliminary data.</text>
</comment>
<gene>
    <name evidence="1" type="ORF">BpHYR1_030758</name>
</gene>
<dbReference type="AlphaFoldDB" id="A0A3M7PHR6"/>
<sequence length="131" mass="14907">MITRETLRRFLTCKGKGTYTALKKPLLKASDIKRFKLEKERMNWTVKPWGMIILIMNQILRCLKGNQGYVVPTLQGGSGSAGIFRCISSKGTECCRIYDGIGLQHKEKICQILIESMPKRVRACNDVKVKK</sequence>
<keyword evidence="2" id="KW-1185">Reference proteome</keyword>